<evidence type="ECO:0000313" key="2">
    <source>
        <dbReference type="EMBL" id="KAJ4480717.1"/>
    </source>
</evidence>
<protein>
    <submittedName>
        <fullName evidence="2">Uncharacterized protein</fullName>
    </submittedName>
</protein>
<feature type="region of interest" description="Disordered" evidence="1">
    <location>
        <begin position="1"/>
        <end position="77"/>
    </location>
</feature>
<organism evidence="2 3">
    <name type="scientific">Lentinula lateritia</name>
    <dbReference type="NCBI Taxonomy" id="40482"/>
    <lineage>
        <taxon>Eukaryota</taxon>
        <taxon>Fungi</taxon>
        <taxon>Dikarya</taxon>
        <taxon>Basidiomycota</taxon>
        <taxon>Agaricomycotina</taxon>
        <taxon>Agaricomycetes</taxon>
        <taxon>Agaricomycetidae</taxon>
        <taxon>Agaricales</taxon>
        <taxon>Marasmiineae</taxon>
        <taxon>Omphalotaceae</taxon>
        <taxon>Lentinula</taxon>
    </lineage>
</organism>
<gene>
    <name evidence="2" type="ORF">C8J55DRAFT_560655</name>
</gene>
<reference evidence="2" key="2">
    <citation type="journal article" date="2023" name="Proc. Natl. Acad. Sci. U.S.A.">
        <title>A global phylogenomic analysis of the shiitake genus Lentinula.</title>
        <authorList>
            <person name="Sierra-Patev S."/>
            <person name="Min B."/>
            <person name="Naranjo-Ortiz M."/>
            <person name="Looney B."/>
            <person name="Konkel Z."/>
            <person name="Slot J.C."/>
            <person name="Sakamoto Y."/>
            <person name="Steenwyk J.L."/>
            <person name="Rokas A."/>
            <person name="Carro J."/>
            <person name="Camarero S."/>
            <person name="Ferreira P."/>
            <person name="Molpeceres G."/>
            <person name="Ruiz-Duenas F.J."/>
            <person name="Serrano A."/>
            <person name="Henrissat B."/>
            <person name="Drula E."/>
            <person name="Hughes K.W."/>
            <person name="Mata J.L."/>
            <person name="Ishikawa N.K."/>
            <person name="Vargas-Isla R."/>
            <person name="Ushijima S."/>
            <person name="Smith C.A."/>
            <person name="Donoghue J."/>
            <person name="Ahrendt S."/>
            <person name="Andreopoulos W."/>
            <person name="He G."/>
            <person name="LaButti K."/>
            <person name="Lipzen A."/>
            <person name="Ng V."/>
            <person name="Riley R."/>
            <person name="Sandor L."/>
            <person name="Barry K."/>
            <person name="Martinez A.T."/>
            <person name="Xiao Y."/>
            <person name="Gibbons J.G."/>
            <person name="Terashima K."/>
            <person name="Grigoriev I.V."/>
            <person name="Hibbett D."/>
        </authorList>
    </citation>
    <scope>NUCLEOTIDE SEQUENCE</scope>
    <source>
        <strain evidence="2">Sp2 HRB7682 ss15</strain>
    </source>
</reference>
<sequence length="386" mass="43331">MSLYSFQLNQTPYSRPKYGSRNIITESPIPASSFYATPQSSHHQSHDPSSSDTPQTSSHISPHESLKSPSRPGKRKSDFENTFLNFSLAHPHTTKRQKQKLTTLQKLESVLKHIQSLNWSYSDCLYQSSKWKDFDRGNTHSTAMERFLSGRCEHHAGEIIENWYTSPDGRPGDKSINTRSQISIQHAVLQAKRAVKPENGLHIRLTAKSDSGASKNPIQSEWKDIRADTVSQVSKIIHTHEPFLFDFLSCIASGTSDVGDIAARKTRPIDIAVTHSIAALNFCLNRQANWLPVAHGILYFSSSAPVDLFAYESCAKFGHRSKLDSHSNSEIGEKALNPQGVLCPSQGAYHRRGITNIPSSMRRVVQRFWGTLRNTVVSTQVWQFVM</sequence>
<accession>A0A9W9DQC0</accession>
<dbReference type="Proteomes" id="UP001150238">
    <property type="component" value="Unassembled WGS sequence"/>
</dbReference>
<name>A0A9W9DQC0_9AGAR</name>
<proteinExistence type="predicted"/>
<dbReference type="EMBL" id="JANVFS010000015">
    <property type="protein sequence ID" value="KAJ4480717.1"/>
    <property type="molecule type" value="Genomic_DNA"/>
</dbReference>
<evidence type="ECO:0000313" key="3">
    <source>
        <dbReference type="Proteomes" id="UP001150238"/>
    </source>
</evidence>
<feature type="compositionally biased region" description="Polar residues" evidence="1">
    <location>
        <begin position="1"/>
        <end position="13"/>
    </location>
</feature>
<comment type="caution">
    <text evidence="2">The sequence shown here is derived from an EMBL/GenBank/DDBJ whole genome shotgun (WGS) entry which is preliminary data.</text>
</comment>
<dbReference type="AlphaFoldDB" id="A0A9W9DQC0"/>
<reference evidence="2" key="1">
    <citation type="submission" date="2022-08" db="EMBL/GenBank/DDBJ databases">
        <authorList>
            <consortium name="DOE Joint Genome Institute"/>
            <person name="Min B."/>
            <person name="Riley R."/>
            <person name="Sierra-Patev S."/>
            <person name="Naranjo-Ortiz M."/>
            <person name="Looney B."/>
            <person name="Konkel Z."/>
            <person name="Slot J.C."/>
            <person name="Sakamoto Y."/>
            <person name="Steenwyk J.L."/>
            <person name="Rokas A."/>
            <person name="Carro J."/>
            <person name="Camarero S."/>
            <person name="Ferreira P."/>
            <person name="Molpeceres G."/>
            <person name="Ruiz-Duenas F.J."/>
            <person name="Serrano A."/>
            <person name="Henrissat B."/>
            <person name="Drula E."/>
            <person name="Hughes K.W."/>
            <person name="Mata J.L."/>
            <person name="Ishikawa N.K."/>
            <person name="Vargas-Isla R."/>
            <person name="Ushijima S."/>
            <person name="Smith C.A."/>
            <person name="Ahrendt S."/>
            <person name="Andreopoulos W."/>
            <person name="He G."/>
            <person name="Labutti K."/>
            <person name="Lipzen A."/>
            <person name="Ng V."/>
            <person name="Sandor L."/>
            <person name="Barry K."/>
            <person name="Martinez A.T."/>
            <person name="Xiao Y."/>
            <person name="Gibbons J.G."/>
            <person name="Terashima K."/>
            <person name="Hibbett D.S."/>
            <person name="Grigoriev I.V."/>
        </authorList>
    </citation>
    <scope>NUCLEOTIDE SEQUENCE</scope>
    <source>
        <strain evidence="2">Sp2 HRB7682 ss15</strain>
    </source>
</reference>
<evidence type="ECO:0000256" key="1">
    <source>
        <dbReference type="SAM" id="MobiDB-lite"/>
    </source>
</evidence>
<feature type="compositionally biased region" description="Low complexity" evidence="1">
    <location>
        <begin position="37"/>
        <end position="58"/>
    </location>
</feature>